<organism evidence="2 3">
    <name type="scientific">Simplicispira suum</name>
    <dbReference type="NCBI Taxonomy" id="2109915"/>
    <lineage>
        <taxon>Bacteria</taxon>
        <taxon>Pseudomonadati</taxon>
        <taxon>Pseudomonadota</taxon>
        <taxon>Betaproteobacteria</taxon>
        <taxon>Burkholderiales</taxon>
        <taxon>Comamonadaceae</taxon>
        <taxon>Simplicispira</taxon>
    </lineage>
</organism>
<dbReference type="Pfam" id="PF24604">
    <property type="entry name" value="B-barrel_PelB_C"/>
    <property type="match status" value="1"/>
</dbReference>
<dbReference type="InterPro" id="IPR019734">
    <property type="entry name" value="TPR_rpt"/>
</dbReference>
<name>A0A2S0N5I5_9BURK</name>
<sequence length="1285" mass="145055">MVCAALWLLYPRQDLERRLSDAADSPLSLAYLTNLLRSDTDNPQLRLLLARHQVTHGDWADARTTLQPALASSKPAIRRDALWVQWELSHAEYEAVPKTKSARKEVLLQDLRQQLRVLAEQQWPADKHARLLALTTQFNEPSLTAALSSQIPTEPPSPQEAAETYVRAARAALAKSDYAGCASYYLLARQATPDPQQAKQYYFSAVRALQSGNEPVAALALAEHELGELKGDREALLFLTNLARAAGRPDIAERYVRQLLKLALSHRWFDHGFAGPTALATKVSANLRRVAWQAAPQAFADRTTVPRYDDGAHYVEAQRRHWNADGNAPSKRLVADKPQAPAPALPYDEEIYTLGYAVFLENHNLEDAWALANAAVRQNPGSVVWRERLAQVSEWTLRLDVALSSWLVVAQQTQKDFAWQAVLRLAPGQFDDAALVDGLRYELRRKPHDRTLVRALVQAWERLGEPQPAIDFLKQRGGDPETIELLAELAERAGQPDLALESWRRLLKIPGQTTPQRAMQAAVLALGRDRADEGLAWLEAARAHPPADASASEFWRLTGQVAESRERTQLAVEAYRKLLKTGSSTMEDYDALVRLLQLDFPIEAAQVSAQAWQQFGEARHLTLALTLLSGRSQWKEFGRLIQQLETGTHRDTLPTLMGNTQFLRLVGTWHQNAGRMAQARRFFENGLRASPDSPDMQQALLWLLIDSNDTVALRSVLATHERTWQRSEAVHDALAASYQALSLPQTALSRYLTPRFQVMQGDFLWLMNYADALDQNQQTDRAWRLRRHLLSREWREAQASAGEQKRSRADALKLWLSQEGLDQTRRVARARLAITQRPGDPAADVLRELLRLDRDANGGYSNAAAETAIGWLQDAGEFTAERAFLWHQYARTRAVRANRPLWADISVALAEDDRAASGQLLERFDERLPRYDRIHAASVAQDIRLAQSAAFNASNDQHDDAPLHLQLTENLLAFSDHAEVKLLATQLGGMNEGQSHATLHWALGPRLTMDLEFRSIQRRSTDARVVQSPPNEERLEAKFRWRHLDGESGLLATNRDGHRNTQPLQLWHEQRVDNRLSWRIEAGRQLPSDESLTLRIAGMKTRAAASVRYQVTRQDEFLLMHAAERYQLQTGATVGSGRHSSIQYTHTYRQDAPLLALSAFWSTHAYTRRDPSDLDPSDLDFRRYLPPDTGALGRDFFLPGNFRFYGIELSTNMRYEEEYSRALRPFASVSRTWHSQLGPGYGVRLGIAGSVWAVDHLSLSLGQSKSGVQSQDRTRDLQLSYRLHF</sequence>
<dbReference type="Pfam" id="PF13429">
    <property type="entry name" value="TPR_15"/>
    <property type="match status" value="1"/>
</dbReference>
<dbReference type="Proteomes" id="UP000239326">
    <property type="component" value="Chromosome"/>
</dbReference>
<gene>
    <name evidence="2" type="ORF">C6571_11430</name>
</gene>
<dbReference type="InterPro" id="IPR057306">
    <property type="entry name" value="B-barrel_PelB_C"/>
</dbReference>
<dbReference type="SUPFAM" id="SSF48452">
    <property type="entry name" value="TPR-like"/>
    <property type="match status" value="2"/>
</dbReference>
<dbReference type="InterPro" id="IPR011990">
    <property type="entry name" value="TPR-like_helical_dom_sf"/>
</dbReference>
<dbReference type="KEGG" id="simp:C6571_11430"/>
<dbReference type="Gene3D" id="1.25.40.10">
    <property type="entry name" value="Tetratricopeptide repeat domain"/>
    <property type="match status" value="3"/>
</dbReference>
<evidence type="ECO:0000313" key="3">
    <source>
        <dbReference type="Proteomes" id="UP000239326"/>
    </source>
</evidence>
<feature type="domain" description="PelB C-terminal" evidence="1">
    <location>
        <begin position="972"/>
        <end position="1284"/>
    </location>
</feature>
<evidence type="ECO:0000313" key="2">
    <source>
        <dbReference type="EMBL" id="AVO43221.1"/>
    </source>
</evidence>
<evidence type="ECO:0000259" key="1">
    <source>
        <dbReference type="Pfam" id="PF24604"/>
    </source>
</evidence>
<dbReference type="EMBL" id="CP027669">
    <property type="protein sequence ID" value="AVO43221.1"/>
    <property type="molecule type" value="Genomic_DNA"/>
</dbReference>
<keyword evidence="3" id="KW-1185">Reference proteome</keyword>
<dbReference type="OrthoDB" id="6072349at2"/>
<reference evidence="2 3" key="1">
    <citation type="submission" date="2018-03" db="EMBL/GenBank/DDBJ databases">
        <title>Genome sequencing of Simplicispira sp.</title>
        <authorList>
            <person name="Kim S.-J."/>
            <person name="Heo J."/>
            <person name="Kwon S.-W."/>
        </authorList>
    </citation>
    <scope>NUCLEOTIDE SEQUENCE [LARGE SCALE GENOMIC DNA]</scope>
    <source>
        <strain evidence="2 3">SC1-8</strain>
    </source>
</reference>
<dbReference type="SMART" id="SM00028">
    <property type="entry name" value="TPR"/>
    <property type="match status" value="5"/>
</dbReference>
<accession>A0A2S0N5I5</accession>
<protein>
    <recommendedName>
        <fullName evidence="1">PelB C-terminal domain-containing protein</fullName>
    </recommendedName>
</protein>
<proteinExistence type="predicted"/>